<feature type="region of interest" description="Disordered" evidence="3">
    <location>
        <begin position="695"/>
        <end position="719"/>
    </location>
</feature>
<dbReference type="CDD" id="cd12148">
    <property type="entry name" value="fungal_TF_MHR"/>
    <property type="match status" value="1"/>
</dbReference>
<dbReference type="EMBL" id="MCGR01000001">
    <property type="protein sequence ID" value="ORY92740.1"/>
    <property type="molecule type" value="Genomic_DNA"/>
</dbReference>
<dbReference type="InterPro" id="IPR001138">
    <property type="entry name" value="Zn2Cys6_DnaBD"/>
</dbReference>
<name>A0A1Y2G5G4_9BASI</name>
<dbReference type="InterPro" id="IPR036864">
    <property type="entry name" value="Zn2-C6_fun-type_DNA-bd_sf"/>
</dbReference>
<evidence type="ECO:0000313" key="5">
    <source>
        <dbReference type="EMBL" id="ORY92740.1"/>
    </source>
</evidence>
<organism evidence="5 6">
    <name type="scientific">Leucosporidium creatinivorum</name>
    <dbReference type="NCBI Taxonomy" id="106004"/>
    <lineage>
        <taxon>Eukaryota</taxon>
        <taxon>Fungi</taxon>
        <taxon>Dikarya</taxon>
        <taxon>Basidiomycota</taxon>
        <taxon>Pucciniomycotina</taxon>
        <taxon>Microbotryomycetes</taxon>
        <taxon>Leucosporidiales</taxon>
        <taxon>Leucosporidium</taxon>
    </lineage>
</organism>
<dbReference type="Proteomes" id="UP000193467">
    <property type="component" value="Unassembled WGS sequence"/>
</dbReference>
<dbReference type="AlphaFoldDB" id="A0A1Y2G5G4"/>
<dbReference type="PANTHER" id="PTHR31001">
    <property type="entry name" value="UNCHARACTERIZED TRANSCRIPTIONAL REGULATORY PROTEIN"/>
    <property type="match status" value="1"/>
</dbReference>
<protein>
    <recommendedName>
        <fullName evidence="4">Zn(2)-C6 fungal-type domain-containing protein</fullName>
    </recommendedName>
</protein>
<dbReference type="InterPro" id="IPR050613">
    <property type="entry name" value="Sec_Metabolite_Reg"/>
</dbReference>
<reference evidence="5 6" key="1">
    <citation type="submission" date="2016-07" db="EMBL/GenBank/DDBJ databases">
        <title>Pervasive Adenine N6-methylation of Active Genes in Fungi.</title>
        <authorList>
            <consortium name="DOE Joint Genome Institute"/>
            <person name="Mondo S.J."/>
            <person name="Dannebaum R.O."/>
            <person name="Kuo R.C."/>
            <person name="Labutti K."/>
            <person name="Haridas S."/>
            <person name="Kuo A."/>
            <person name="Salamov A."/>
            <person name="Ahrendt S.R."/>
            <person name="Lipzen A."/>
            <person name="Sullivan W."/>
            <person name="Andreopoulos W.B."/>
            <person name="Clum A."/>
            <person name="Lindquist E."/>
            <person name="Daum C."/>
            <person name="Ramamoorthy G.K."/>
            <person name="Gryganskyi A."/>
            <person name="Culley D."/>
            <person name="Magnuson J.K."/>
            <person name="James T.Y."/>
            <person name="O'Malley M.A."/>
            <person name="Stajich J.E."/>
            <person name="Spatafora J.W."/>
            <person name="Visel A."/>
            <person name="Grigoriev I.V."/>
        </authorList>
    </citation>
    <scope>NUCLEOTIDE SEQUENCE [LARGE SCALE GENOMIC DNA]</scope>
    <source>
        <strain evidence="5 6">62-1032</strain>
    </source>
</reference>
<accession>A0A1Y2G5G4</accession>
<evidence type="ECO:0000313" key="6">
    <source>
        <dbReference type="Proteomes" id="UP000193467"/>
    </source>
</evidence>
<dbReference type="SUPFAM" id="SSF57701">
    <property type="entry name" value="Zn2/Cys6 DNA-binding domain"/>
    <property type="match status" value="1"/>
</dbReference>
<evidence type="ECO:0000256" key="3">
    <source>
        <dbReference type="SAM" id="MobiDB-lite"/>
    </source>
</evidence>
<dbReference type="InParanoid" id="A0A1Y2G5G4"/>
<dbReference type="PROSITE" id="PS50048">
    <property type="entry name" value="ZN2_CY6_FUNGAL_2"/>
    <property type="match status" value="1"/>
</dbReference>
<keyword evidence="6" id="KW-1185">Reference proteome</keyword>
<dbReference type="CDD" id="cd00067">
    <property type="entry name" value="GAL4"/>
    <property type="match status" value="1"/>
</dbReference>
<dbReference type="Pfam" id="PF00172">
    <property type="entry name" value="Zn_clus"/>
    <property type="match status" value="1"/>
</dbReference>
<keyword evidence="2" id="KW-0539">Nucleus</keyword>
<dbReference type="GO" id="GO:0005634">
    <property type="term" value="C:nucleus"/>
    <property type="evidence" value="ECO:0007669"/>
    <property type="project" value="UniProtKB-SubCell"/>
</dbReference>
<evidence type="ECO:0000259" key="4">
    <source>
        <dbReference type="PROSITE" id="PS50048"/>
    </source>
</evidence>
<dbReference type="GO" id="GO:0000981">
    <property type="term" value="F:DNA-binding transcription factor activity, RNA polymerase II-specific"/>
    <property type="evidence" value="ECO:0007669"/>
    <property type="project" value="InterPro"/>
</dbReference>
<feature type="region of interest" description="Disordered" evidence="3">
    <location>
        <begin position="1"/>
        <end position="42"/>
    </location>
</feature>
<feature type="compositionally biased region" description="Polar residues" evidence="3">
    <location>
        <begin position="23"/>
        <end position="42"/>
    </location>
</feature>
<feature type="region of interest" description="Disordered" evidence="3">
    <location>
        <begin position="739"/>
        <end position="778"/>
    </location>
</feature>
<sequence length="791" mass="85441">MDDFNFLLGQQQHQSEPPEGSGDLSTLPSLGPNSPASFDPSSLFWSANDGALAPDVTFQDSTNDSVAAEGSTSAAGLSESTVALAETNKATGLPLHKKPARPAKPLPPGAIVTDRSCFRCRDRKVKCNRLFPKCDHCTQRKESCDLAEWTPKPKKTLPASADPARIKHLETRLAELEASIANGTATSAAQPTPQLPPYDPASVALARLNDPAIAPNFSHLADSPDSSGAANIGAGSLDWRLATPQMASALSQHLCDAFFESCCFLLPTYQYYRDKIPVLKGQEWQLSPAAKVAVQAFRAVGARTSTHSALLGITISPEDERSHPNAPLLSAGTRRQSACMAFLAQAHQACFESSLAEEVSVENLAAILSLMQMSIFVELQPRKSRTLFRSALDQFRDLQDSASSDEERQQLKSSFGFAIYSADSLLAAYSRRGCAISDNDLKAYFSHMGLVIPKLPDDKLHGVVVKLLRDTGVSGNMKTIGTVRHLLHCWVCACQRTYARLLAPPARSPTEIAAGIRLLWTSIDQTRFTIQHALNTLSQLDPNAFSHSHGPGHSHDSDFAPQLIRIDRDLIDLINLIHSSIGASLSGEVLVLLPESISRVRKGLKAQALYAKLYTCGADTHMTYHNMFQMELNPEWTKMALQRVGEPGGPTSVDEELTETEISWLVEGLQLDCFYTPDAEARLRELSPRFTQIDPAPLTPTFIPSPRSTANAPPLPNGSPSLPLPFSIDSFLSEEALLSPPSNSLGNKPPAGYEDLFGASGSTNNAGAWDAPGNSDGGWAVDWSSLLVDGK</sequence>
<gene>
    <name evidence="5" type="ORF">BCR35DRAFT_349073</name>
</gene>
<dbReference type="PANTHER" id="PTHR31001:SF89">
    <property type="entry name" value="ZN(2)-C6 FUNGAL-TYPE DOMAIN-CONTAINING PROTEIN"/>
    <property type="match status" value="1"/>
</dbReference>
<dbReference type="PROSITE" id="PS00463">
    <property type="entry name" value="ZN2_CY6_FUNGAL_1"/>
    <property type="match status" value="1"/>
</dbReference>
<dbReference type="OrthoDB" id="4456959at2759"/>
<dbReference type="GO" id="GO:0008270">
    <property type="term" value="F:zinc ion binding"/>
    <property type="evidence" value="ECO:0007669"/>
    <property type="project" value="InterPro"/>
</dbReference>
<proteinExistence type="predicted"/>
<dbReference type="Gene3D" id="4.10.240.10">
    <property type="entry name" value="Zn(2)-C6 fungal-type DNA-binding domain"/>
    <property type="match status" value="1"/>
</dbReference>
<evidence type="ECO:0000256" key="1">
    <source>
        <dbReference type="ARBA" id="ARBA00004123"/>
    </source>
</evidence>
<comment type="subcellular location">
    <subcellularLocation>
        <location evidence="1">Nucleus</location>
    </subcellularLocation>
</comment>
<comment type="caution">
    <text evidence="5">The sequence shown here is derived from an EMBL/GenBank/DDBJ whole genome shotgun (WGS) entry which is preliminary data.</text>
</comment>
<evidence type="ECO:0000256" key="2">
    <source>
        <dbReference type="ARBA" id="ARBA00023242"/>
    </source>
</evidence>
<feature type="domain" description="Zn(2)-C6 fungal-type" evidence="4">
    <location>
        <begin position="116"/>
        <end position="146"/>
    </location>
</feature>